<dbReference type="AlphaFoldDB" id="A0A162FDJ0"/>
<protein>
    <submittedName>
        <fullName evidence="2">Uncharacterized protein</fullName>
    </submittedName>
</protein>
<dbReference type="PATRIC" id="fig|66851.6.peg.1647"/>
<feature type="compositionally biased region" description="Low complexity" evidence="1">
    <location>
        <begin position="42"/>
        <end position="52"/>
    </location>
</feature>
<accession>A0A162FDJ0</accession>
<dbReference type="EMBL" id="LWMU01000090">
    <property type="protein sequence ID" value="KZX11445.1"/>
    <property type="molecule type" value="Genomic_DNA"/>
</dbReference>
<keyword evidence="3" id="KW-1185">Reference proteome</keyword>
<reference evidence="3" key="1">
    <citation type="journal article" date="2016" name="Genome Announc.">
        <title>Draft Genome Sequences of Methanobrevibacter curvatus DSM11111, Methanobrevibacter cuticularis DSM11139, Methanobrevibacter filiformis DSM11501, and Methanobrevibacter oralis DSM7256.</title>
        <authorList>
            <person name="Poehlein A."/>
            <person name="Seedorf H."/>
        </authorList>
    </citation>
    <scope>NUCLEOTIDE SEQUENCE [LARGE SCALE GENOMIC DNA]</scope>
    <source>
        <strain evidence="3">DSM 7256 / JCM 30027 / ZR</strain>
    </source>
</reference>
<dbReference type="RefSeq" id="WP_232817552.1">
    <property type="nucleotide sequence ID" value="NZ_LT985103.1"/>
</dbReference>
<comment type="caution">
    <text evidence="2">The sequence shown here is derived from an EMBL/GenBank/DDBJ whole genome shotgun (WGS) entry which is preliminary data.</text>
</comment>
<dbReference type="Proteomes" id="UP000077428">
    <property type="component" value="Unassembled WGS sequence"/>
</dbReference>
<evidence type="ECO:0000313" key="2">
    <source>
        <dbReference type="EMBL" id="KZX11445.1"/>
    </source>
</evidence>
<sequence length="98" mass="11852">MGLKNDAEEQITRKPKKDNKIQIHIQNQHQHIDWKHKRGIAQTTNRQPRRNTNNKLKKIIDMAKKDLVYTKIKPPTNEERYKKNFYHKKCKSNIQDSF</sequence>
<organism evidence="2 3">
    <name type="scientific">Methanobrevibacter oralis</name>
    <dbReference type="NCBI Taxonomy" id="66851"/>
    <lineage>
        <taxon>Archaea</taxon>
        <taxon>Methanobacteriati</taxon>
        <taxon>Methanobacteriota</taxon>
        <taxon>Methanomada group</taxon>
        <taxon>Methanobacteria</taxon>
        <taxon>Methanobacteriales</taxon>
        <taxon>Methanobacteriaceae</taxon>
        <taxon>Methanobrevibacter</taxon>
    </lineage>
</organism>
<feature type="region of interest" description="Disordered" evidence="1">
    <location>
        <begin position="28"/>
        <end position="52"/>
    </location>
</feature>
<evidence type="ECO:0000313" key="3">
    <source>
        <dbReference type="Proteomes" id="UP000077428"/>
    </source>
</evidence>
<evidence type="ECO:0000256" key="1">
    <source>
        <dbReference type="SAM" id="MobiDB-lite"/>
    </source>
</evidence>
<name>A0A162FDJ0_METOA</name>
<gene>
    <name evidence="2" type="ORF">MBORA_15090</name>
</gene>
<proteinExistence type="predicted"/>